<sequence>MTTQNNINYMKSNSKQNVSLTIQIDLLKKLDTLHMIESKSEFVIKEVQFKSNIDNFYIFKDKLIPLLKEYFYPSKTMTVFAKLSSSKIQPILHRFYVLKECPFGFLQMLKLKTSDSIFINIEFLKKVRNFQLKIIDGPLMLKFQNLDAQYLHTKFTIQFESPSIELASLSHQKYPNLLTKHCSQILISNFSLKNENAIRWIIERFPRICIQLKINQETIVGLICFAKIYKLQTDLQDKITVRIDNL</sequence>
<gene>
    <name evidence="1" type="ORF">FGO68_gene1343</name>
</gene>
<dbReference type="Proteomes" id="UP000785679">
    <property type="component" value="Unassembled WGS sequence"/>
</dbReference>
<comment type="caution">
    <text evidence="1">The sequence shown here is derived from an EMBL/GenBank/DDBJ whole genome shotgun (WGS) entry which is preliminary data.</text>
</comment>
<dbReference type="AlphaFoldDB" id="A0A8J8T321"/>
<reference evidence="1" key="1">
    <citation type="submission" date="2019-06" db="EMBL/GenBank/DDBJ databases">
        <authorList>
            <person name="Zheng W."/>
        </authorList>
    </citation>
    <scope>NUCLEOTIDE SEQUENCE</scope>
    <source>
        <strain evidence="1">QDHG01</strain>
    </source>
</reference>
<name>A0A8J8T321_HALGN</name>
<organism evidence="1 2">
    <name type="scientific">Halteria grandinella</name>
    <dbReference type="NCBI Taxonomy" id="5974"/>
    <lineage>
        <taxon>Eukaryota</taxon>
        <taxon>Sar</taxon>
        <taxon>Alveolata</taxon>
        <taxon>Ciliophora</taxon>
        <taxon>Intramacronucleata</taxon>
        <taxon>Spirotrichea</taxon>
        <taxon>Stichotrichia</taxon>
        <taxon>Sporadotrichida</taxon>
        <taxon>Halteriidae</taxon>
        <taxon>Halteria</taxon>
    </lineage>
</organism>
<evidence type="ECO:0000313" key="2">
    <source>
        <dbReference type="Proteomes" id="UP000785679"/>
    </source>
</evidence>
<accession>A0A8J8T321</accession>
<proteinExistence type="predicted"/>
<evidence type="ECO:0000313" key="1">
    <source>
        <dbReference type="EMBL" id="TNV80447.1"/>
    </source>
</evidence>
<dbReference type="EMBL" id="RRYP01007497">
    <property type="protein sequence ID" value="TNV80447.1"/>
    <property type="molecule type" value="Genomic_DNA"/>
</dbReference>
<keyword evidence="2" id="KW-1185">Reference proteome</keyword>
<protein>
    <submittedName>
        <fullName evidence="1">Uncharacterized protein</fullName>
    </submittedName>
</protein>